<dbReference type="EMBL" id="MFGM01000069">
    <property type="protein sequence ID" value="OGF34683.1"/>
    <property type="molecule type" value="Genomic_DNA"/>
</dbReference>
<evidence type="ECO:0000313" key="2">
    <source>
        <dbReference type="Proteomes" id="UP000178656"/>
    </source>
</evidence>
<dbReference type="Proteomes" id="UP000178656">
    <property type="component" value="Unassembled WGS sequence"/>
</dbReference>
<proteinExistence type="predicted"/>
<name>A0A1F5T7G6_9BACT</name>
<reference evidence="1 2" key="1">
    <citation type="journal article" date="2016" name="Nat. Commun.">
        <title>Thousands of microbial genomes shed light on interconnected biogeochemical processes in an aquifer system.</title>
        <authorList>
            <person name="Anantharaman K."/>
            <person name="Brown C.T."/>
            <person name="Hug L.A."/>
            <person name="Sharon I."/>
            <person name="Castelle C.J."/>
            <person name="Probst A.J."/>
            <person name="Thomas B.C."/>
            <person name="Singh A."/>
            <person name="Wilkins M.J."/>
            <person name="Karaoz U."/>
            <person name="Brodie E.L."/>
            <person name="Williams K.H."/>
            <person name="Hubbard S.S."/>
            <person name="Banfield J.F."/>
        </authorList>
    </citation>
    <scope>NUCLEOTIDE SEQUENCE [LARGE SCALE GENOMIC DNA]</scope>
</reference>
<organism evidence="1 2">
    <name type="scientific">Candidatus Falkowbacteria bacterium RIFOXYC2_FULL_48_21</name>
    <dbReference type="NCBI Taxonomy" id="1798005"/>
    <lineage>
        <taxon>Bacteria</taxon>
        <taxon>Candidatus Falkowiibacteriota</taxon>
    </lineage>
</organism>
<comment type="caution">
    <text evidence="1">The sequence shown here is derived from an EMBL/GenBank/DDBJ whole genome shotgun (WGS) entry which is preliminary data.</text>
</comment>
<evidence type="ECO:0000313" key="1">
    <source>
        <dbReference type="EMBL" id="OGF34683.1"/>
    </source>
</evidence>
<gene>
    <name evidence="1" type="ORF">A2482_00845</name>
</gene>
<dbReference type="AlphaFoldDB" id="A0A1F5T7G6"/>
<protein>
    <submittedName>
        <fullName evidence="1">Uncharacterized protein</fullName>
    </submittedName>
</protein>
<sequence>MLEIGQGKKNMDLRAHHLLTLSRAHAWGSHQAAWREKFFRRLKSVECKILGYDDRRFADHLVDMALNILAARVASVTLVDGYDAICEACPQKGKAECHVFGRNWPVGFLAQLDQAIVRNTQGVFDLGKAYPPEYLVKNMAVIRSALRKTFLELPIIWRRRKT</sequence>
<accession>A0A1F5T7G6</accession>